<keyword evidence="2" id="KW-1185">Reference proteome</keyword>
<keyword evidence="1" id="KW-0418">Kinase</keyword>
<dbReference type="EC" id="2.7.1.26" evidence="1"/>
<dbReference type="EMBL" id="QTSX02000072">
    <property type="protein sequence ID" value="KAJ9089000.1"/>
    <property type="molecule type" value="Genomic_DNA"/>
</dbReference>
<comment type="caution">
    <text evidence="1">The sequence shown here is derived from an EMBL/GenBank/DDBJ whole genome shotgun (WGS) entry which is preliminary data.</text>
</comment>
<evidence type="ECO:0000313" key="1">
    <source>
        <dbReference type="EMBL" id="KAJ9089000.1"/>
    </source>
</evidence>
<organism evidence="1 2">
    <name type="scientific">Entomophthora muscae</name>
    <dbReference type="NCBI Taxonomy" id="34485"/>
    <lineage>
        <taxon>Eukaryota</taxon>
        <taxon>Fungi</taxon>
        <taxon>Fungi incertae sedis</taxon>
        <taxon>Zoopagomycota</taxon>
        <taxon>Entomophthoromycotina</taxon>
        <taxon>Entomophthoromycetes</taxon>
        <taxon>Entomophthorales</taxon>
        <taxon>Entomophthoraceae</taxon>
        <taxon>Entomophthora</taxon>
    </lineage>
</organism>
<evidence type="ECO:0000313" key="2">
    <source>
        <dbReference type="Proteomes" id="UP001165960"/>
    </source>
</evidence>
<reference evidence="1" key="1">
    <citation type="submission" date="2022-04" db="EMBL/GenBank/DDBJ databases">
        <title>Genome of the entomopathogenic fungus Entomophthora muscae.</title>
        <authorList>
            <person name="Elya C."/>
            <person name="Lovett B.R."/>
            <person name="Lee E."/>
            <person name="Macias A.M."/>
            <person name="Hajek A.E."/>
            <person name="De Bivort B.L."/>
            <person name="Kasson M.T."/>
            <person name="De Fine Licht H.H."/>
            <person name="Stajich J.E."/>
        </authorList>
    </citation>
    <scope>NUCLEOTIDE SEQUENCE</scope>
    <source>
        <strain evidence="1">Berkeley</strain>
    </source>
</reference>
<dbReference type="Proteomes" id="UP001165960">
    <property type="component" value="Unassembled WGS sequence"/>
</dbReference>
<accession>A0ACC2UQ43</accession>
<gene>
    <name evidence="1" type="primary">FMN1</name>
    <name evidence="1" type="ORF">DSO57_1017279</name>
</gene>
<protein>
    <submittedName>
        <fullName evidence="1">Riboflavin kinase</fullName>
        <ecNumber evidence="1">2.7.1.26</ecNumber>
    </submittedName>
</protein>
<keyword evidence="1" id="KW-0808">Transferase</keyword>
<sequence length="180" mass="20302">MPTKSDASVEARPSIDKVDKIVAPFPIIMEAEVIHGFGRGSKELGIPTANYPQEYVDTASLTTLETGIYYGYSMVNPKGLGEGKTEPKDESNDLLPMVMSLGWNPFYKNEKRSAEVHVIHKFKKDFYGQTMKTIVLGYIRPERNYDSLEDLVADINFDIEFAKKSLQRPNYSKEAISNLL</sequence>
<proteinExistence type="predicted"/>
<name>A0ACC2UQ43_9FUNG</name>